<evidence type="ECO:0000313" key="2">
    <source>
        <dbReference type="EMBL" id="GAA3665923.1"/>
    </source>
</evidence>
<feature type="transmembrane region" description="Helical" evidence="1">
    <location>
        <begin position="116"/>
        <end position="149"/>
    </location>
</feature>
<dbReference type="RefSeq" id="WP_221859570.1">
    <property type="nucleotide sequence ID" value="NZ_BAAAYV010000019.1"/>
</dbReference>
<sequence length="189" mass="19720">MPAALFRLLREPDGWAYALLAVAALAAAVDGIVLVAQAGGSGERAAAGWFVGAVGVVLLALVVAGVGQDLRGRQVSVVTAIATVIIAEEEAAGRDVEDRFSADAPLLPRRRIVRTLAVSAVLMIAWMVLLPWLGFGLVTGLFCLAFMRLVSASRWWVAIVTAVCVGAGLAVLFPLSGVLLPTGALWYLI</sequence>
<proteinExistence type="predicted"/>
<name>A0ABP7BQ97_9MICO</name>
<keyword evidence="1" id="KW-0472">Membrane</keyword>
<evidence type="ECO:0000313" key="3">
    <source>
        <dbReference type="Proteomes" id="UP001410795"/>
    </source>
</evidence>
<comment type="caution">
    <text evidence="2">The sequence shown here is derived from an EMBL/GenBank/DDBJ whole genome shotgun (WGS) entry which is preliminary data.</text>
</comment>
<protein>
    <recommendedName>
        <fullName evidence="4">Tripartite tricarboxylate transporter TctB family protein</fullName>
    </recommendedName>
</protein>
<organism evidence="2 3">
    <name type="scientific">Microbacterium marinilacus</name>
    <dbReference type="NCBI Taxonomy" id="415209"/>
    <lineage>
        <taxon>Bacteria</taxon>
        <taxon>Bacillati</taxon>
        <taxon>Actinomycetota</taxon>
        <taxon>Actinomycetes</taxon>
        <taxon>Micrococcales</taxon>
        <taxon>Microbacteriaceae</taxon>
        <taxon>Microbacterium</taxon>
    </lineage>
</organism>
<gene>
    <name evidence="2" type="ORF">GCM10022202_30110</name>
</gene>
<feature type="transmembrane region" description="Helical" evidence="1">
    <location>
        <begin position="155"/>
        <end position="188"/>
    </location>
</feature>
<evidence type="ECO:0000256" key="1">
    <source>
        <dbReference type="SAM" id="Phobius"/>
    </source>
</evidence>
<feature type="transmembrane region" description="Helical" evidence="1">
    <location>
        <begin position="15"/>
        <end position="40"/>
    </location>
</feature>
<keyword evidence="1" id="KW-0812">Transmembrane</keyword>
<reference evidence="3" key="1">
    <citation type="journal article" date="2019" name="Int. J. Syst. Evol. Microbiol.">
        <title>The Global Catalogue of Microorganisms (GCM) 10K type strain sequencing project: providing services to taxonomists for standard genome sequencing and annotation.</title>
        <authorList>
            <consortium name="The Broad Institute Genomics Platform"/>
            <consortium name="The Broad Institute Genome Sequencing Center for Infectious Disease"/>
            <person name="Wu L."/>
            <person name="Ma J."/>
        </authorList>
    </citation>
    <scope>NUCLEOTIDE SEQUENCE [LARGE SCALE GENOMIC DNA]</scope>
    <source>
        <strain evidence="3">JCM 16546</strain>
    </source>
</reference>
<dbReference type="EMBL" id="BAAAYV010000019">
    <property type="protein sequence ID" value="GAA3665923.1"/>
    <property type="molecule type" value="Genomic_DNA"/>
</dbReference>
<keyword evidence="3" id="KW-1185">Reference proteome</keyword>
<dbReference type="Proteomes" id="UP001410795">
    <property type="component" value="Unassembled WGS sequence"/>
</dbReference>
<evidence type="ECO:0008006" key="4">
    <source>
        <dbReference type="Google" id="ProtNLM"/>
    </source>
</evidence>
<feature type="transmembrane region" description="Helical" evidence="1">
    <location>
        <begin position="46"/>
        <end position="66"/>
    </location>
</feature>
<keyword evidence="1" id="KW-1133">Transmembrane helix</keyword>
<accession>A0ABP7BQ97</accession>